<evidence type="ECO:0000313" key="2">
    <source>
        <dbReference type="EMBL" id="SDF37134.1"/>
    </source>
</evidence>
<dbReference type="Proteomes" id="UP000199468">
    <property type="component" value="Unassembled WGS sequence"/>
</dbReference>
<dbReference type="Pfam" id="PF10137">
    <property type="entry name" value="CAP12-PCTIR_TIR"/>
    <property type="match status" value="1"/>
</dbReference>
<dbReference type="RefSeq" id="WP_091855644.1">
    <property type="nucleotide sequence ID" value="NZ_FNBZ01000001.1"/>
</dbReference>
<feature type="domain" description="CD-NTase-associated protein 12/Pycsar effector protein TIR" evidence="1">
    <location>
        <begin position="4"/>
        <end position="124"/>
    </location>
</feature>
<proteinExistence type="predicted"/>
<gene>
    <name evidence="2" type="ORF">SAMN05421844_101453</name>
</gene>
<reference evidence="2 3" key="1">
    <citation type="submission" date="2016-10" db="EMBL/GenBank/DDBJ databases">
        <authorList>
            <person name="Varghese N."/>
            <person name="Submissions S."/>
        </authorList>
    </citation>
    <scope>NUCLEOTIDE SEQUENCE [LARGE SCALE GENOMIC DNA]</scope>
    <source>
        <strain evidence="2 3">DSM 26672</strain>
    </source>
</reference>
<evidence type="ECO:0000313" key="3">
    <source>
        <dbReference type="Proteomes" id="UP000199468"/>
    </source>
</evidence>
<keyword evidence="3" id="KW-1185">Reference proteome</keyword>
<dbReference type="EMBL" id="FNBZ01000001">
    <property type="protein sequence ID" value="SDF37134.1"/>
    <property type="molecule type" value="Genomic_DNA"/>
</dbReference>
<accession>A0ABY0NIN7</accession>
<evidence type="ECO:0000259" key="1">
    <source>
        <dbReference type="Pfam" id="PF10137"/>
    </source>
</evidence>
<dbReference type="InterPro" id="IPR019302">
    <property type="entry name" value="CAP12/PCTIR_TIR_dom"/>
</dbReference>
<name>A0ABY0NIN7_9HYPH</name>
<protein>
    <submittedName>
        <fullName evidence="2">Predicted nucleotide-binding protein containing TIR-like domain-containing protein</fullName>
    </submittedName>
</protein>
<comment type="caution">
    <text evidence="2">The sequence shown here is derived from an EMBL/GenBank/DDBJ whole genome shotgun (WGS) entry which is preliminary data.</text>
</comment>
<sequence length="255" mass="28295">MKPRIFIGSSVEHLNLAYAAQENLEHEVEPTVWSQGVFEPSRTAMASLLDQIEESDFGLFIFSPDDITAMRDVKKRTVRDNVIFELGLFIGRLGAERCFVVVPRGVDDLHLPTDLTGLTPASFDADRQDGNLQAALGPACNRVLRAIKKLGSLTQREATAASGDSIASSSDNALVDDRNDCIALIQSWMGHRSSSENRQALKYDDVDKELGLASGSARLYIEEAATQWNYVARIKGKDFILFEEAPRPPRRSDYF</sequence>
<organism evidence="2 3">
    <name type="scientific">Bosea robiniae</name>
    <dbReference type="NCBI Taxonomy" id="1036780"/>
    <lineage>
        <taxon>Bacteria</taxon>
        <taxon>Pseudomonadati</taxon>
        <taxon>Pseudomonadota</taxon>
        <taxon>Alphaproteobacteria</taxon>
        <taxon>Hyphomicrobiales</taxon>
        <taxon>Boseaceae</taxon>
        <taxon>Bosea</taxon>
    </lineage>
</organism>